<name>A0ABU7LRU1_9PROT</name>
<evidence type="ECO:0000256" key="4">
    <source>
        <dbReference type="HAMAP-Rule" id="MF_00528"/>
    </source>
</evidence>
<dbReference type="HAMAP" id="MF_00528">
    <property type="entry name" value="Maf"/>
    <property type="match status" value="1"/>
</dbReference>
<organism evidence="5 6">
    <name type="scientific">Hyphobacterium lacteum</name>
    <dbReference type="NCBI Taxonomy" id="3116575"/>
    <lineage>
        <taxon>Bacteria</taxon>
        <taxon>Pseudomonadati</taxon>
        <taxon>Pseudomonadota</taxon>
        <taxon>Alphaproteobacteria</taxon>
        <taxon>Maricaulales</taxon>
        <taxon>Maricaulaceae</taxon>
        <taxon>Hyphobacterium</taxon>
    </lineage>
</organism>
<dbReference type="InterPro" id="IPR003697">
    <property type="entry name" value="Maf-like"/>
</dbReference>
<comment type="similarity">
    <text evidence="4">Belongs to the Maf family.</text>
</comment>
<dbReference type="PANTHER" id="PTHR43213:SF5">
    <property type="entry name" value="BIFUNCTIONAL DTTP_UTP PYROPHOSPHATASE_METHYLTRANSFERASE PROTEIN-RELATED"/>
    <property type="match status" value="1"/>
</dbReference>
<gene>
    <name evidence="5" type="ORF">V0U79_09650</name>
</gene>
<reference evidence="5 6" key="1">
    <citation type="submission" date="2024-01" db="EMBL/GenBank/DDBJ databases">
        <title>Hyphobacterium bacterium isolated from marine sediment.</title>
        <authorList>
            <person name="Zhao S."/>
        </authorList>
    </citation>
    <scope>NUCLEOTIDE SEQUENCE [LARGE SCALE GENOMIC DNA]</scope>
    <source>
        <strain evidence="6">HN65</strain>
    </source>
</reference>
<dbReference type="PANTHER" id="PTHR43213">
    <property type="entry name" value="BIFUNCTIONAL DTTP/UTP PYROPHOSPHATASE/METHYLTRANSFERASE PROTEIN-RELATED"/>
    <property type="match status" value="1"/>
</dbReference>
<comment type="subcellular location">
    <subcellularLocation>
        <location evidence="4">Cytoplasm</location>
    </subcellularLocation>
</comment>
<dbReference type="RefSeq" id="WP_330199293.1">
    <property type="nucleotide sequence ID" value="NZ_JAZDRP010000005.1"/>
</dbReference>
<dbReference type="PIRSF" id="PIRSF006305">
    <property type="entry name" value="Maf"/>
    <property type="match status" value="1"/>
</dbReference>
<dbReference type="SUPFAM" id="SSF52972">
    <property type="entry name" value="ITPase-like"/>
    <property type="match status" value="1"/>
</dbReference>
<sequence length="195" mass="21223">MTRLILASGSQIRRKILENAKIPFAVKTSGVDEDAIKQAWTGTDPTELALLLAEAKAGAVSAESDQLVLGADQVLGLDGEMFDKAKSAGEARDRLLHLRGKTHTLHCGLAAVRAGEVIWRHRQESHLKVRDFSDDYLDHYLKAAGDVLTASVGAYAYEELGAQLFDAVDGDYYAILGLPLLPVLDLLRQEGVLER</sequence>
<evidence type="ECO:0000313" key="5">
    <source>
        <dbReference type="EMBL" id="MEE2526631.1"/>
    </source>
</evidence>
<proteinExistence type="inferred from homology"/>
<comment type="caution">
    <text evidence="5">The sequence shown here is derived from an EMBL/GenBank/DDBJ whole genome shotgun (WGS) entry which is preliminary data.</text>
</comment>
<keyword evidence="2 4" id="KW-0378">Hydrolase</keyword>
<comment type="catalytic activity">
    <reaction evidence="4">
        <text>a ribonucleoside 5'-triphosphate + H2O = a ribonucleoside 5'-phosphate + diphosphate + H(+)</text>
        <dbReference type="Rhea" id="RHEA:23996"/>
        <dbReference type="ChEBI" id="CHEBI:15377"/>
        <dbReference type="ChEBI" id="CHEBI:15378"/>
        <dbReference type="ChEBI" id="CHEBI:33019"/>
        <dbReference type="ChEBI" id="CHEBI:58043"/>
        <dbReference type="ChEBI" id="CHEBI:61557"/>
        <dbReference type="EC" id="3.6.1.9"/>
    </reaction>
</comment>
<evidence type="ECO:0000256" key="2">
    <source>
        <dbReference type="ARBA" id="ARBA00022801"/>
    </source>
</evidence>
<comment type="function">
    <text evidence="4">Nucleoside triphosphate pyrophosphatase. May have a dual role in cell division arrest and in preventing the incorporation of modified nucleotides into cellular nucleic acids.</text>
</comment>
<comment type="caution">
    <text evidence="4">Lacks conserved residue(s) required for the propagation of feature annotation.</text>
</comment>
<evidence type="ECO:0000256" key="1">
    <source>
        <dbReference type="ARBA" id="ARBA00001968"/>
    </source>
</evidence>
<keyword evidence="6" id="KW-1185">Reference proteome</keyword>
<accession>A0ABU7LRU1</accession>
<evidence type="ECO:0000256" key="3">
    <source>
        <dbReference type="ARBA" id="ARBA00023080"/>
    </source>
</evidence>
<keyword evidence="4" id="KW-0963">Cytoplasm</keyword>
<dbReference type="EMBL" id="JAZDRP010000005">
    <property type="protein sequence ID" value="MEE2526631.1"/>
    <property type="molecule type" value="Genomic_DNA"/>
</dbReference>
<dbReference type="Proteomes" id="UP001354971">
    <property type="component" value="Unassembled WGS sequence"/>
</dbReference>
<comment type="catalytic activity">
    <reaction evidence="4">
        <text>a 2'-deoxyribonucleoside 5'-triphosphate + H2O = a 2'-deoxyribonucleoside 5'-phosphate + diphosphate + H(+)</text>
        <dbReference type="Rhea" id="RHEA:44644"/>
        <dbReference type="ChEBI" id="CHEBI:15377"/>
        <dbReference type="ChEBI" id="CHEBI:15378"/>
        <dbReference type="ChEBI" id="CHEBI:33019"/>
        <dbReference type="ChEBI" id="CHEBI:61560"/>
        <dbReference type="ChEBI" id="CHEBI:65317"/>
        <dbReference type="EC" id="3.6.1.9"/>
    </reaction>
</comment>
<protein>
    <recommendedName>
        <fullName evidence="4">Nucleoside triphosphate pyrophosphatase</fullName>
        <ecNumber evidence="4">3.6.1.9</ecNumber>
    </recommendedName>
    <alternativeName>
        <fullName evidence="4">Nucleotide pyrophosphatase</fullName>
        <shortName evidence="4">Nucleotide PPase</shortName>
    </alternativeName>
</protein>
<dbReference type="EC" id="3.6.1.9" evidence="4"/>
<feature type="active site" description="Proton acceptor" evidence="4">
    <location>
        <position position="72"/>
    </location>
</feature>
<keyword evidence="3 4" id="KW-0546">Nucleotide metabolism</keyword>
<dbReference type="InterPro" id="IPR029001">
    <property type="entry name" value="ITPase-like_fam"/>
</dbReference>
<dbReference type="Gene3D" id="3.90.950.10">
    <property type="match status" value="1"/>
</dbReference>
<evidence type="ECO:0000313" key="6">
    <source>
        <dbReference type="Proteomes" id="UP001354971"/>
    </source>
</evidence>
<comment type="cofactor">
    <cofactor evidence="1 4">
        <name>a divalent metal cation</name>
        <dbReference type="ChEBI" id="CHEBI:60240"/>
    </cofactor>
</comment>
<dbReference type="Pfam" id="PF02545">
    <property type="entry name" value="Maf"/>
    <property type="match status" value="1"/>
</dbReference>